<accession>A0A0C3ENF3</accession>
<dbReference type="EMBL" id="KN822006">
    <property type="protein sequence ID" value="KIM69709.1"/>
    <property type="molecule type" value="Genomic_DNA"/>
</dbReference>
<name>A0A0C3ENF3_9AGAM</name>
<proteinExistence type="predicted"/>
<evidence type="ECO:0000313" key="2">
    <source>
        <dbReference type="Proteomes" id="UP000053989"/>
    </source>
</evidence>
<dbReference type="AlphaFoldDB" id="A0A0C3ENF3"/>
<evidence type="ECO:0000313" key="1">
    <source>
        <dbReference type="EMBL" id="KIM69709.1"/>
    </source>
</evidence>
<gene>
    <name evidence="1" type="ORF">SCLCIDRAFT_721432</name>
</gene>
<protein>
    <submittedName>
        <fullName evidence="1">Uncharacterized protein</fullName>
    </submittedName>
</protein>
<keyword evidence="2" id="KW-1185">Reference proteome</keyword>
<reference evidence="2" key="2">
    <citation type="submission" date="2015-01" db="EMBL/GenBank/DDBJ databases">
        <title>Evolutionary Origins and Diversification of the Mycorrhizal Mutualists.</title>
        <authorList>
            <consortium name="DOE Joint Genome Institute"/>
            <consortium name="Mycorrhizal Genomics Consortium"/>
            <person name="Kohler A."/>
            <person name="Kuo A."/>
            <person name="Nagy L.G."/>
            <person name="Floudas D."/>
            <person name="Copeland A."/>
            <person name="Barry K.W."/>
            <person name="Cichocki N."/>
            <person name="Veneault-Fourrey C."/>
            <person name="LaButti K."/>
            <person name="Lindquist E.A."/>
            <person name="Lipzen A."/>
            <person name="Lundell T."/>
            <person name="Morin E."/>
            <person name="Murat C."/>
            <person name="Riley R."/>
            <person name="Ohm R."/>
            <person name="Sun H."/>
            <person name="Tunlid A."/>
            <person name="Henrissat B."/>
            <person name="Grigoriev I.V."/>
            <person name="Hibbett D.S."/>
            <person name="Martin F."/>
        </authorList>
    </citation>
    <scope>NUCLEOTIDE SEQUENCE [LARGE SCALE GENOMIC DNA]</scope>
    <source>
        <strain evidence="2">Foug A</strain>
    </source>
</reference>
<dbReference type="Proteomes" id="UP000053989">
    <property type="component" value="Unassembled WGS sequence"/>
</dbReference>
<dbReference type="InParanoid" id="A0A0C3ENF3"/>
<dbReference type="HOGENOM" id="CLU_2795451_0_0_1"/>
<sequence length="68" mass="7399">MASSTPRAATLEDDWITNPEVLVGITLTRSPTQNGITQSPVARRIEEHFSSDRPSQQGVQFSVCVGLD</sequence>
<organism evidence="1 2">
    <name type="scientific">Scleroderma citrinum Foug A</name>
    <dbReference type="NCBI Taxonomy" id="1036808"/>
    <lineage>
        <taxon>Eukaryota</taxon>
        <taxon>Fungi</taxon>
        <taxon>Dikarya</taxon>
        <taxon>Basidiomycota</taxon>
        <taxon>Agaricomycotina</taxon>
        <taxon>Agaricomycetes</taxon>
        <taxon>Agaricomycetidae</taxon>
        <taxon>Boletales</taxon>
        <taxon>Sclerodermatineae</taxon>
        <taxon>Sclerodermataceae</taxon>
        <taxon>Scleroderma</taxon>
    </lineage>
</organism>
<reference evidence="1 2" key="1">
    <citation type="submission" date="2014-04" db="EMBL/GenBank/DDBJ databases">
        <authorList>
            <consortium name="DOE Joint Genome Institute"/>
            <person name="Kuo A."/>
            <person name="Kohler A."/>
            <person name="Nagy L.G."/>
            <person name="Floudas D."/>
            <person name="Copeland A."/>
            <person name="Barry K.W."/>
            <person name="Cichocki N."/>
            <person name="Veneault-Fourrey C."/>
            <person name="LaButti K."/>
            <person name="Lindquist E.A."/>
            <person name="Lipzen A."/>
            <person name="Lundell T."/>
            <person name="Morin E."/>
            <person name="Murat C."/>
            <person name="Sun H."/>
            <person name="Tunlid A."/>
            <person name="Henrissat B."/>
            <person name="Grigoriev I.V."/>
            <person name="Hibbett D.S."/>
            <person name="Martin F."/>
            <person name="Nordberg H.P."/>
            <person name="Cantor M.N."/>
            <person name="Hua S.X."/>
        </authorList>
    </citation>
    <scope>NUCLEOTIDE SEQUENCE [LARGE SCALE GENOMIC DNA]</scope>
    <source>
        <strain evidence="1 2">Foug A</strain>
    </source>
</reference>